<dbReference type="AlphaFoldDB" id="A0A5B8V2W6"/>
<name>A0A5B8V2W6_9BACT</name>
<sequence length="83" mass="9812">MNDYFTLSVTYKNKEKEYQATLLQQGYSYKIIVLIGELEVYFEPDEERKLRVVTMPGQDEKYLNNLDKNLLSAISEKIEEVIK</sequence>
<evidence type="ECO:0000313" key="1">
    <source>
        <dbReference type="EMBL" id="QEC65857.1"/>
    </source>
</evidence>
<evidence type="ECO:0000313" key="2">
    <source>
        <dbReference type="Proteomes" id="UP000321533"/>
    </source>
</evidence>
<accession>A0A5B8V2W6</accession>
<protein>
    <submittedName>
        <fullName evidence="1">Uncharacterized protein</fullName>
    </submittedName>
</protein>
<dbReference type="EMBL" id="CP042435">
    <property type="protein sequence ID" value="QEC65857.1"/>
    <property type="molecule type" value="Genomic_DNA"/>
</dbReference>
<dbReference type="Proteomes" id="UP000321533">
    <property type="component" value="Chromosome"/>
</dbReference>
<organism evidence="1 2">
    <name type="scientific">Panacibacter ginsenosidivorans</name>
    <dbReference type="NCBI Taxonomy" id="1813871"/>
    <lineage>
        <taxon>Bacteria</taxon>
        <taxon>Pseudomonadati</taxon>
        <taxon>Bacteroidota</taxon>
        <taxon>Chitinophagia</taxon>
        <taxon>Chitinophagales</taxon>
        <taxon>Chitinophagaceae</taxon>
        <taxon>Panacibacter</taxon>
    </lineage>
</organism>
<dbReference type="OrthoDB" id="675660at2"/>
<dbReference type="KEGG" id="pgin:FRZ67_00520"/>
<proteinExistence type="predicted"/>
<gene>
    <name evidence="1" type="ORF">FRZ67_00520</name>
</gene>
<keyword evidence="2" id="KW-1185">Reference proteome</keyword>
<reference evidence="1 2" key="1">
    <citation type="journal article" date="2016" name="Int. J. Syst. Evol. Microbiol.">
        <title>Panacibacter ginsenosidivorans gen. nov., sp. nov., with ginsenoside converting activity isolated from soil of a ginseng field.</title>
        <authorList>
            <person name="Siddiqi M.Z."/>
            <person name="Muhammad Shafi S."/>
            <person name="Choi K.D."/>
            <person name="Im W.T."/>
        </authorList>
    </citation>
    <scope>NUCLEOTIDE SEQUENCE [LARGE SCALE GENOMIC DNA]</scope>
    <source>
        <strain evidence="1 2">Gsoil1550</strain>
    </source>
</reference>
<dbReference type="RefSeq" id="WP_147187657.1">
    <property type="nucleotide sequence ID" value="NZ_CP042435.1"/>
</dbReference>